<dbReference type="Gene3D" id="1.10.30.10">
    <property type="entry name" value="High mobility group box domain"/>
    <property type="match status" value="1"/>
</dbReference>
<dbReference type="InterPro" id="IPR036910">
    <property type="entry name" value="HMG_box_dom_sf"/>
</dbReference>
<feature type="compositionally biased region" description="Basic residues" evidence="5">
    <location>
        <begin position="16"/>
        <end position="25"/>
    </location>
</feature>
<keyword evidence="4" id="KW-0862">Zinc</keyword>
<name>A0A7S9SU11_9VIRU</name>
<keyword evidence="3" id="KW-0863">Zinc-finger</keyword>
<dbReference type="GO" id="GO:0032502">
    <property type="term" value="P:developmental process"/>
    <property type="evidence" value="ECO:0007669"/>
    <property type="project" value="UniProtKB-ARBA"/>
</dbReference>
<organism evidence="7">
    <name type="scientific">Virus NIOZ-UU159</name>
    <dbReference type="NCBI Taxonomy" id="2763270"/>
    <lineage>
        <taxon>Viruses</taxon>
    </lineage>
</organism>
<evidence type="ECO:0000256" key="4">
    <source>
        <dbReference type="ARBA" id="ARBA00022833"/>
    </source>
</evidence>
<evidence type="ECO:0000256" key="1">
    <source>
        <dbReference type="ARBA" id="ARBA00010325"/>
    </source>
</evidence>
<gene>
    <name evidence="7" type="ORF">NIOZUU159_00014</name>
</gene>
<evidence type="ECO:0000313" key="7">
    <source>
        <dbReference type="EMBL" id="QPI16526.1"/>
    </source>
</evidence>
<evidence type="ECO:0000259" key="6">
    <source>
        <dbReference type="Pfam" id="PF04690"/>
    </source>
</evidence>
<dbReference type="Pfam" id="PF04690">
    <property type="entry name" value="YABBY"/>
    <property type="match status" value="1"/>
</dbReference>
<reference evidence="7" key="1">
    <citation type="submission" date="2020-08" db="EMBL/GenBank/DDBJ databases">
        <title>Bridging the membrane lipid divide: bacteria of the FCB group superphylum have the potential to synthesize archaeal ether lipids.</title>
        <authorList>
            <person name="Villanueva L."/>
            <person name="von Meijenfeldt F.A.B."/>
            <person name="Westbye A.B."/>
            <person name="Yadav S."/>
            <person name="Hopmans E.C."/>
            <person name="Dutilh B.E."/>
            <person name="Sinninghe Damste J.S."/>
        </authorList>
    </citation>
    <scope>NUCLEOTIDE SEQUENCE</scope>
    <source>
        <strain evidence="7">NIOZ-UU159</strain>
    </source>
</reference>
<protein>
    <submittedName>
        <fullName evidence="7">YABBY protein</fullName>
    </submittedName>
</protein>
<dbReference type="CDD" id="cd00084">
    <property type="entry name" value="HMG-box_SF"/>
    <property type="match status" value="1"/>
</dbReference>
<dbReference type="EMBL" id="MW030574">
    <property type="protein sequence ID" value="QPI16526.1"/>
    <property type="molecule type" value="Genomic_DNA"/>
</dbReference>
<dbReference type="InterPro" id="IPR056775">
    <property type="entry name" value="YABBY_C"/>
</dbReference>
<dbReference type="SUPFAM" id="SSF47095">
    <property type="entry name" value="HMG-box"/>
    <property type="match status" value="1"/>
</dbReference>
<dbReference type="InterPro" id="IPR006780">
    <property type="entry name" value="YABBY"/>
</dbReference>
<feature type="region of interest" description="Disordered" evidence="5">
    <location>
        <begin position="44"/>
        <end position="65"/>
    </location>
</feature>
<evidence type="ECO:0000256" key="2">
    <source>
        <dbReference type="ARBA" id="ARBA00022723"/>
    </source>
</evidence>
<evidence type="ECO:0000256" key="5">
    <source>
        <dbReference type="SAM" id="MobiDB-lite"/>
    </source>
</evidence>
<accession>A0A7S9SU11</accession>
<keyword evidence="2" id="KW-0479">Metal-binding</keyword>
<feature type="region of interest" description="Disordered" evidence="5">
    <location>
        <begin position="1"/>
        <end position="27"/>
    </location>
</feature>
<sequence length="65" mass="7243">MPTGGSECGCSQDGGKRKKVASKKRGLSDYNKFMKTEIQKVKNENPKLTHQQAFKKAASNWKGKK</sequence>
<dbReference type="GO" id="GO:0008270">
    <property type="term" value="F:zinc ion binding"/>
    <property type="evidence" value="ECO:0007669"/>
    <property type="project" value="UniProtKB-KW"/>
</dbReference>
<feature type="domain" description="YABBY protein C-terminal" evidence="6">
    <location>
        <begin position="22"/>
        <end position="61"/>
    </location>
</feature>
<comment type="similarity">
    <text evidence="1">Belongs to the YABBY family.</text>
</comment>
<evidence type="ECO:0000256" key="3">
    <source>
        <dbReference type="ARBA" id="ARBA00022771"/>
    </source>
</evidence>
<proteinExistence type="inferred from homology"/>
<dbReference type="PANTHER" id="PTHR31675">
    <property type="entry name" value="PROTEIN YABBY 6-RELATED"/>
    <property type="match status" value="1"/>
</dbReference>